<proteinExistence type="predicted"/>
<evidence type="ECO:0000256" key="1">
    <source>
        <dbReference type="SAM" id="Coils"/>
    </source>
</evidence>
<organism evidence="2 3">
    <name type="scientific">Prosthecobacter debontii</name>
    <dbReference type="NCBI Taxonomy" id="48467"/>
    <lineage>
        <taxon>Bacteria</taxon>
        <taxon>Pseudomonadati</taxon>
        <taxon>Verrucomicrobiota</taxon>
        <taxon>Verrucomicrobiia</taxon>
        <taxon>Verrucomicrobiales</taxon>
        <taxon>Verrucomicrobiaceae</taxon>
        <taxon>Prosthecobacter</taxon>
    </lineage>
</organism>
<dbReference type="AlphaFoldDB" id="A0A1T4Z6P4"/>
<dbReference type="Proteomes" id="UP000190774">
    <property type="component" value="Unassembled WGS sequence"/>
</dbReference>
<gene>
    <name evidence="2" type="ORF">SAMN02745166_05166</name>
</gene>
<accession>A0A1T4Z6P4</accession>
<dbReference type="RefSeq" id="WP_078816240.1">
    <property type="nucleotide sequence ID" value="NZ_FUYE01000047.1"/>
</dbReference>
<keyword evidence="1" id="KW-0175">Coiled coil</keyword>
<keyword evidence="3" id="KW-1185">Reference proteome</keyword>
<protein>
    <submittedName>
        <fullName evidence="2">Uncharacterized protein</fullName>
    </submittedName>
</protein>
<dbReference type="EMBL" id="FUYE01000047">
    <property type="protein sequence ID" value="SKB09616.1"/>
    <property type="molecule type" value="Genomic_DNA"/>
</dbReference>
<feature type="coiled-coil region" evidence="1">
    <location>
        <begin position="100"/>
        <end position="130"/>
    </location>
</feature>
<evidence type="ECO:0000313" key="3">
    <source>
        <dbReference type="Proteomes" id="UP000190774"/>
    </source>
</evidence>
<dbReference type="STRING" id="48467.SAMN02745166_05166"/>
<name>A0A1T4Z6P4_9BACT</name>
<evidence type="ECO:0000313" key="2">
    <source>
        <dbReference type="EMBL" id="SKB09616.1"/>
    </source>
</evidence>
<reference evidence="3" key="1">
    <citation type="submission" date="2017-02" db="EMBL/GenBank/DDBJ databases">
        <authorList>
            <person name="Varghese N."/>
            <person name="Submissions S."/>
        </authorList>
    </citation>
    <scope>NUCLEOTIDE SEQUENCE [LARGE SCALE GENOMIC DNA]</scope>
    <source>
        <strain evidence="3">ATCC 700200</strain>
    </source>
</reference>
<sequence>MVRKLKFKENLVISYDEYLENKSKYLFEIEKPLKSDLKLNNPHGQGKKIERLTKELHLRIGELENDIIKFGSEEKNLTRSTFVRYLILEYGKQYVRKEISENYYNSLKKYKNLFDELELKRELRENLLKKRGADKKTANQLCYQRTKLKFEIENIEKEINHLSAYLKKYEKFFEDEITNSEKI</sequence>